<name>A0A9X2IAE8_9GAMM</name>
<feature type="signal peptide" evidence="1">
    <location>
        <begin position="1"/>
        <end position="19"/>
    </location>
</feature>
<dbReference type="InterPro" id="IPR021241">
    <property type="entry name" value="CsiV"/>
</dbReference>
<organism evidence="2 3">
    <name type="scientific">Legionella maioricensis</name>
    <dbReference type="NCBI Taxonomy" id="2896528"/>
    <lineage>
        <taxon>Bacteria</taxon>
        <taxon>Pseudomonadati</taxon>
        <taxon>Pseudomonadota</taxon>
        <taxon>Gammaproteobacteria</taxon>
        <taxon>Legionellales</taxon>
        <taxon>Legionellaceae</taxon>
        <taxon>Legionella</taxon>
    </lineage>
</organism>
<keyword evidence="3" id="KW-1185">Reference proteome</keyword>
<dbReference type="PROSITE" id="PS51257">
    <property type="entry name" value="PROKAR_LIPOPROTEIN"/>
    <property type="match status" value="1"/>
</dbReference>
<accession>A0A9X2IAE8</accession>
<dbReference type="Proteomes" id="UP001139721">
    <property type="component" value="Unassembled WGS sequence"/>
</dbReference>
<feature type="chain" id="PRO_5040890508" evidence="1">
    <location>
        <begin position="20"/>
        <end position="180"/>
    </location>
</feature>
<sequence>MLRLFILTISILYSCFALAKSSYQVDLIVFAYPQNGDKNSKLALDSPLIPISNNAITLKADSTKPYGLLPASKSGLRDQYYLLSRKSHYQVLGHYSWKQPSNNQNSVALPNISHNGWQMQGTVRVRQSNYYLFDADLQLSPPNNPQSSFVVSQKQRLKGSQVYFLDHPQVGMLIKIHKLA</sequence>
<dbReference type="EMBL" id="JAJKBJ010000001">
    <property type="protein sequence ID" value="MCL9682522.1"/>
    <property type="molecule type" value="Genomic_DNA"/>
</dbReference>
<proteinExistence type="predicted"/>
<keyword evidence="1" id="KW-0732">Signal</keyword>
<evidence type="ECO:0000256" key="1">
    <source>
        <dbReference type="SAM" id="SignalP"/>
    </source>
</evidence>
<reference evidence="2" key="1">
    <citation type="submission" date="2021-11" db="EMBL/GenBank/DDBJ databases">
        <title>Legionella maioricencis sp. nov., a new species isolated from hot water samples in Mallorca.</title>
        <authorList>
            <person name="Crespi S."/>
            <person name="Drasar V."/>
            <person name="Salva-Serra F."/>
            <person name="Jaen-Luchoro D."/>
            <person name="Pineiro-Iglesias B."/>
            <person name="Aliaga F."/>
            <person name="Fernandez-Juarez V."/>
            <person name="Coll G."/>
            <person name="Moore E.R.B."/>
            <person name="Bennasar-Figueras A."/>
        </authorList>
    </citation>
    <scope>NUCLEOTIDE SEQUENCE</scope>
    <source>
        <strain evidence="2">HCPI-6</strain>
    </source>
</reference>
<protein>
    <submittedName>
        <fullName evidence="2">Peptidoglycan binding protein CsiV</fullName>
    </submittedName>
</protein>
<dbReference type="AlphaFoldDB" id="A0A9X2IAE8"/>
<gene>
    <name evidence="2" type="ORF">LOX96_00250</name>
</gene>
<dbReference type="RefSeq" id="WP_250420020.1">
    <property type="nucleotide sequence ID" value="NZ_JAJKBJ010000001.1"/>
</dbReference>
<evidence type="ECO:0000313" key="2">
    <source>
        <dbReference type="EMBL" id="MCL9682522.1"/>
    </source>
</evidence>
<comment type="caution">
    <text evidence="2">The sequence shown here is derived from an EMBL/GenBank/DDBJ whole genome shotgun (WGS) entry which is preliminary data.</text>
</comment>
<dbReference type="Pfam" id="PF10972">
    <property type="entry name" value="CsiV"/>
    <property type="match status" value="1"/>
</dbReference>
<evidence type="ECO:0000313" key="3">
    <source>
        <dbReference type="Proteomes" id="UP001139721"/>
    </source>
</evidence>